<evidence type="ECO:0000313" key="2">
    <source>
        <dbReference type="EMBL" id="TRM67661.1"/>
    </source>
</evidence>
<protein>
    <submittedName>
        <fullName evidence="2">Uncharacterized protein</fullName>
    </submittedName>
</protein>
<feature type="compositionally biased region" description="Low complexity" evidence="1">
    <location>
        <begin position="46"/>
        <end position="71"/>
    </location>
</feature>
<accession>A0A550CS98</accession>
<proteinExistence type="predicted"/>
<keyword evidence="3" id="KW-1185">Reference proteome</keyword>
<evidence type="ECO:0000256" key="1">
    <source>
        <dbReference type="SAM" id="MobiDB-lite"/>
    </source>
</evidence>
<dbReference type="OrthoDB" id="3217075at2759"/>
<dbReference type="AlphaFoldDB" id="A0A550CS98"/>
<name>A0A550CS98_9AGAR</name>
<dbReference type="Proteomes" id="UP000320762">
    <property type="component" value="Unassembled WGS sequence"/>
</dbReference>
<evidence type="ECO:0000313" key="3">
    <source>
        <dbReference type="Proteomes" id="UP000320762"/>
    </source>
</evidence>
<reference evidence="2 3" key="1">
    <citation type="journal article" date="2019" name="New Phytol.">
        <title>Comparative genomics reveals unique wood-decay strategies and fruiting body development in the Schizophyllaceae.</title>
        <authorList>
            <person name="Almasi E."/>
            <person name="Sahu N."/>
            <person name="Krizsan K."/>
            <person name="Balint B."/>
            <person name="Kovacs G.M."/>
            <person name="Kiss B."/>
            <person name="Cseklye J."/>
            <person name="Drula E."/>
            <person name="Henrissat B."/>
            <person name="Nagy I."/>
            <person name="Chovatia M."/>
            <person name="Adam C."/>
            <person name="LaButti K."/>
            <person name="Lipzen A."/>
            <person name="Riley R."/>
            <person name="Grigoriev I.V."/>
            <person name="Nagy L.G."/>
        </authorList>
    </citation>
    <scope>NUCLEOTIDE SEQUENCE [LARGE SCALE GENOMIC DNA]</scope>
    <source>
        <strain evidence="2 3">NL-1724</strain>
    </source>
</reference>
<feature type="region of interest" description="Disordered" evidence="1">
    <location>
        <begin position="30"/>
        <end position="99"/>
    </location>
</feature>
<organism evidence="2 3">
    <name type="scientific">Schizophyllum amplum</name>
    <dbReference type="NCBI Taxonomy" id="97359"/>
    <lineage>
        <taxon>Eukaryota</taxon>
        <taxon>Fungi</taxon>
        <taxon>Dikarya</taxon>
        <taxon>Basidiomycota</taxon>
        <taxon>Agaricomycotina</taxon>
        <taxon>Agaricomycetes</taxon>
        <taxon>Agaricomycetidae</taxon>
        <taxon>Agaricales</taxon>
        <taxon>Schizophyllaceae</taxon>
        <taxon>Schizophyllum</taxon>
    </lineage>
</organism>
<gene>
    <name evidence="2" type="ORF">BD626DRAFT_479457</name>
</gene>
<comment type="caution">
    <text evidence="2">The sequence shown here is derived from an EMBL/GenBank/DDBJ whole genome shotgun (WGS) entry which is preliminary data.</text>
</comment>
<sequence>MATEMLDSLVLYYQQQQMWACAARAAVRDVLEDEEQDQQDDDDEQPSSSSPSYPSSPVESSPEVESVSPVPVKEESASPVMMERPPLARRRSSTSSDAALRKKMALRARMEGRSLPHRPRSPKQDIVRRVRKLREMRFLWAQPRVDMLELYRTLAETRMNSCRRLERLVRHARHPEISLY</sequence>
<feature type="compositionally biased region" description="Acidic residues" evidence="1">
    <location>
        <begin position="31"/>
        <end position="45"/>
    </location>
</feature>
<dbReference type="EMBL" id="VDMD01000002">
    <property type="protein sequence ID" value="TRM67661.1"/>
    <property type="molecule type" value="Genomic_DNA"/>
</dbReference>